<evidence type="ECO:0000256" key="7">
    <source>
        <dbReference type="ARBA" id="ARBA00022777"/>
    </source>
</evidence>
<dbReference type="Pfam" id="PF00512">
    <property type="entry name" value="HisKA"/>
    <property type="match status" value="1"/>
</dbReference>
<keyword evidence="10" id="KW-0732">Signal</keyword>
<dbReference type="eggNOG" id="COG0642">
    <property type="taxonomic scope" value="Bacteria"/>
</dbReference>
<keyword evidence="9" id="KW-1133">Transmembrane helix</keyword>
<dbReference type="GO" id="GO:0005886">
    <property type="term" value="C:plasma membrane"/>
    <property type="evidence" value="ECO:0007669"/>
    <property type="project" value="UniProtKB-SubCell"/>
</dbReference>
<evidence type="ECO:0000256" key="6">
    <source>
        <dbReference type="ARBA" id="ARBA00022679"/>
    </source>
</evidence>
<feature type="transmembrane region" description="Helical" evidence="9">
    <location>
        <begin position="260"/>
        <end position="281"/>
    </location>
</feature>
<comment type="catalytic activity">
    <reaction evidence="1">
        <text>ATP + protein L-histidine = ADP + protein N-phospho-L-histidine.</text>
        <dbReference type="EC" id="2.7.13.3"/>
    </reaction>
</comment>
<dbReference type="InterPro" id="IPR021821">
    <property type="entry name" value="VxrA_SD"/>
</dbReference>
<keyword evidence="4" id="KW-1003">Cell membrane</keyword>
<proteinExistence type="predicted"/>
<dbReference type="STRING" id="298386.PBPRB0707"/>
<dbReference type="KEGG" id="ppr:PBPRB0707"/>
<keyword evidence="9" id="KW-0812">Transmembrane</keyword>
<evidence type="ECO:0000256" key="3">
    <source>
        <dbReference type="ARBA" id="ARBA00012438"/>
    </source>
</evidence>
<evidence type="ECO:0000256" key="10">
    <source>
        <dbReference type="SAM" id="SignalP"/>
    </source>
</evidence>
<keyword evidence="8" id="KW-0902">Two-component regulatory system</keyword>
<dbReference type="PROSITE" id="PS50109">
    <property type="entry name" value="HIS_KIN"/>
    <property type="match status" value="1"/>
</dbReference>
<feature type="domain" description="Histidine kinase" evidence="11">
    <location>
        <begin position="296"/>
        <end position="488"/>
    </location>
</feature>
<dbReference type="InterPro" id="IPR005467">
    <property type="entry name" value="His_kinase_dom"/>
</dbReference>
<name>Q6LJF1_PHOPR</name>
<organism evidence="12 13">
    <name type="scientific">Photobacterium profundum (strain SS9)</name>
    <dbReference type="NCBI Taxonomy" id="298386"/>
    <lineage>
        <taxon>Bacteria</taxon>
        <taxon>Pseudomonadati</taxon>
        <taxon>Pseudomonadota</taxon>
        <taxon>Gammaproteobacteria</taxon>
        <taxon>Vibrionales</taxon>
        <taxon>Vibrionaceae</taxon>
        <taxon>Photobacterium</taxon>
    </lineage>
</organism>
<dbReference type="Gene3D" id="3.30.565.10">
    <property type="entry name" value="Histidine kinase-like ATPase, C-terminal domain"/>
    <property type="match status" value="1"/>
</dbReference>
<evidence type="ECO:0000256" key="8">
    <source>
        <dbReference type="ARBA" id="ARBA00023012"/>
    </source>
</evidence>
<dbReference type="InterPro" id="IPR050980">
    <property type="entry name" value="2C_sensor_his_kinase"/>
</dbReference>
<protein>
    <recommendedName>
        <fullName evidence="3">histidine kinase</fullName>
        <ecNumber evidence="3">2.7.13.3</ecNumber>
    </recommendedName>
</protein>
<evidence type="ECO:0000313" key="12">
    <source>
        <dbReference type="EMBL" id="CAG22579.1"/>
    </source>
</evidence>
<dbReference type="Gene3D" id="1.10.287.130">
    <property type="match status" value="1"/>
</dbReference>
<dbReference type="AlphaFoldDB" id="Q6LJF1"/>
<keyword evidence="5" id="KW-0597">Phosphoprotein</keyword>
<dbReference type="PANTHER" id="PTHR44936:SF9">
    <property type="entry name" value="SENSOR PROTEIN CREC"/>
    <property type="match status" value="1"/>
</dbReference>
<gene>
    <name evidence="12" type="primary">CV1380</name>
    <name evidence="12" type="ordered locus">PBPRB0707</name>
</gene>
<dbReference type="EC" id="2.7.13.3" evidence="3"/>
<evidence type="ECO:0000313" key="13">
    <source>
        <dbReference type="Proteomes" id="UP000000593"/>
    </source>
</evidence>
<dbReference type="InterPro" id="IPR036097">
    <property type="entry name" value="HisK_dim/P_sf"/>
</dbReference>
<keyword evidence="7 12" id="KW-0418">Kinase</keyword>
<evidence type="ECO:0000256" key="5">
    <source>
        <dbReference type="ARBA" id="ARBA00022553"/>
    </source>
</evidence>
<dbReference type="Proteomes" id="UP000000593">
    <property type="component" value="Chromosome 2"/>
</dbReference>
<keyword evidence="9" id="KW-0472">Membrane</keyword>
<evidence type="ECO:0000259" key="11">
    <source>
        <dbReference type="PROSITE" id="PS50109"/>
    </source>
</evidence>
<feature type="chain" id="PRO_5004276017" description="histidine kinase" evidence="10">
    <location>
        <begin position="33"/>
        <end position="488"/>
    </location>
</feature>
<dbReference type="SUPFAM" id="SSF47384">
    <property type="entry name" value="Homodimeric domain of signal transducing histidine kinase"/>
    <property type="match status" value="1"/>
</dbReference>
<dbReference type="InterPro" id="IPR003661">
    <property type="entry name" value="HisK_dim/P_dom"/>
</dbReference>
<reference evidence="13" key="1">
    <citation type="journal article" date="2005" name="Science">
        <title>Life at depth: Photobacterium profundum genome sequence and expression analysis.</title>
        <authorList>
            <person name="Vezzi A."/>
            <person name="Campanaro S."/>
            <person name="D'Angelo M."/>
            <person name="Simonato F."/>
            <person name="Vitulo N."/>
            <person name="Lauro F.M."/>
            <person name="Cestaro A."/>
            <person name="Malacrida G."/>
            <person name="Simionati B."/>
            <person name="Cannata N."/>
            <person name="Romualdi C."/>
            <person name="Bartlett D.H."/>
            <person name="Valle G."/>
        </authorList>
    </citation>
    <scope>NUCLEOTIDE SEQUENCE [LARGE SCALE GENOMIC DNA]</scope>
    <source>
        <strain evidence="13">ATCC BAA-1253 / SS9</strain>
    </source>
</reference>
<comment type="subcellular location">
    <subcellularLocation>
        <location evidence="2">Cell membrane</location>
        <topology evidence="2">Multi-pass membrane protein</topology>
    </subcellularLocation>
</comment>
<dbReference type="InterPro" id="IPR003594">
    <property type="entry name" value="HATPase_dom"/>
</dbReference>
<accession>Q6LJF1</accession>
<feature type="signal peptide" evidence="10">
    <location>
        <begin position="1"/>
        <end position="32"/>
    </location>
</feature>
<sequence>MLLFAAIIHTMNRFQLIGLLVVFCVNASSAVAQDNTTNLQTLWQQFYQQAGLLSPQKNISQADINHYPKSLLLSSSQYPIFSQFHWQEIQQLWQTGEQCQQNQPLVTKAALHVAIEFELALCQKKPLANSWFDEVPLLHPAGGSYADRYLASLDKPHRELFLAQHRRQLTLANQEHPLHALLSELSSQGVDALLSGYRAYITEQSTLWLNNDSGWKAIDANQWQPLAHSMKLAIADNTAAVCSFRYSNICLNVATPAPLLTRWILGFLALAIAFLITRNIYQRRQNAKERQFILQLLTHELRTPITSLGFTVEMFRDQFDELNDNTQQTVWRLMADHQRLAQLAETSKGYLSSQPEEQFQHQSAYLSDWLDHYLEKYSLDYTLNEDRELNLPYYWLGICLENLIKNAQQHGKGNVVIDIHVDQVLRIQVSDQGEFPSVAQRWLTLINPSMSQTNMGIGLAIVSRLMKQMDGKLICQRKPTRCILELPL</sequence>
<keyword evidence="6" id="KW-0808">Transferase</keyword>
<dbReference type="EMBL" id="CR378677">
    <property type="protein sequence ID" value="CAG22579.1"/>
    <property type="molecule type" value="Genomic_DNA"/>
</dbReference>
<evidence type="ECO:0000256" key="1">
    <source>
        <dbReference type="ARBA" id="ARBA00000085"/>
    </source>
</evidence>
<dbReference type="InterPro" id="IPR036890">
    <property type="entry name" value="HATPase_C_sf"/>
</dbReference>
<evidence type="ECO:0000256" key="2">
    <source>
        <dbReference type="ARBA" id="ARBA00004651"/>
    </source>
</evidence>
<keyword evidence="13" id="KW-1185">Reference proteome</keyword>
<dbReference type="Pfam" id="PF02518">
    <property type="entry name" value="HATPase_c"/>
    <property type="match status" value="1"/>
</dbReference>
<dbReference type="GO" id="GO:0000155">
    <property type="term" value="F:phosphorelay sensor kinase activity"/>
    <property type="evidence" value="ECO:0007669"/>
    <property type="project" value="InterPro"/>
</dbReference>
<evidence type="ECO:0000256" key="4">
    <source>
        <dbReference type="ARBA" id="ARBA00022475"/>
    </source>
</evidence>
<dbReference type="HOGENOM" id="CLU_043538_0_0_6"/>
<dbReference type="SUPFAM" id="SSF55874">
    <property type="entry name" value="ATPase domain of HSP90 chaperone/DNA topoisomerase II/histidine kinase"/>
    <property type="match status" value="1"/>
</dbReference>
<dbReference type="PANTHER" id="PTHR44936">
    <property type="entry name" value="SENSOR PROTEIN CREC"/>
    <property type="match status" value="1"/>
</dbReference>
<evidence type="ECO:0000256" key="9">
    <source>
        <dbReference type="SAM" id="Phobius"/>
    </source>
</evidence>
<dbReference type="CDD" id="cd00082">
    <property type="entry name" value="HisKA"/>
    <property type="match status" value="1"/>
</dbReference>
<dbReference type="Pfam" id="PF11884">
    <property type="entry name" value="DUF3404"/>
    <property type="match status" value="1"/>
</dbReference>